<dbReference type="InterPro" id="IPR027417">
    <property type="entry name" value="P-loop_NTPase"/>
</dbReference>
<dbReference type="InterPro" id="IPR017026">
    <property type="entry name" value="ImuA"/>
</dbReference>
<dbReference type="Proteomes" id="UP001201449">
    <property type="component" value="Unassembled WGS sequence"/>
</dbReference>
<gene>
    <name evidence="1" type="ORF">L0U89_14135</name>
</gene>
<comment type="caution">
    <text evidence="1">The sequence shown here is derived from an EMBL/GenBank/DDBJ whole genome shotgun (WGS) entry which is preliminary data.</text>
</comment>
<evidence type="ECO:0000313" key="1">
    <source>
        <dbReference type="EMBL" id="MCF1752197.1"/>
    </source>
</evidence>
<dbReference type="Gene3D" id="3.40.50.300">
    <property type="entry name" value="P-loop containing nucleotide triphosphate hydrolases"/>
    <property type="match status" value="1"/>
</dbReference>
<name>A0ABS9BWT7_9BACT</name>
<organism evidence="1 2">
    <name type="scientific">Mariniradius sediminis</name>
    <dbReference type="NCBI Taxonomy" id="2909237"/>
    <lineage>
        <taxon>Bacteria</taxon>
        <taxon>Pseudomonadati</taxon>
        <taxon>Bacteroidota</taxon>
        <taxon>Cytophagia</taxon>
        <taxon>Cytophagales</taxon>
        <taxon>Cyclobacteriaceae</taxon>
        <taxon>Mariniradius</taxon>
    </lineage>
</organism>
<protein>
    <submittedName>
        <fullName evidence="1">Error-prone repair protein ImuA</fullName>
    </submittedName>
</protein>
<evidence type="ECO:0000313" key="2">
    <source>
        <dbReference type="Proteomes" id="UP001201449"/>
    </source>
</evidence>
<proteinExistence type="predicted"/>
<keyword evidence="2" id="KW-1185">Reference proteome</keyword>
<accession>A0ABS9BWT7</accession>
<dbReference type="RefSeq" id="WP_234862100.1">
    <property type="nucleotide sequence ID" value="NZ_JAKEVZ010000010.1"/>
</dbReference>
<reference evidence="1 2" key="1">
    <citation type="submission" date="2022-01" db="EMBL/GenBank/DDBJ databases">
        <title>Mariniradius saccharolyticus sp. nov., isolated from sediment of a river.</title>
        <authorList>
            <person name="Liu H."/>
        </authorList>
    </citation>
    <scope>NUCLEOTIDE SEQUENCE [LARGE SCALE GENOMIC DNA]</scope>
    <source>
        <strain evidence="1 2">RY-2</strain>
    </source>
</reference>
<dbReference type="EMBL" id="JAKEVZ010000010">
    <property type="protein sequence ID" value="MCF1752197.1"/>
    <property type="molecule type" value="Genomic_DNA"/>
</dbReference>
<dbReference type="PIRSF" id="PIRSF034285">
    <property type="entry name" value="UCP034285"/>
    <property type="match status" value="1"/>
</dbReference>
<sequence length="250" mass="28088">METILEKSEIIRQLREKIMGLEGFSKSSPHPFVSFGLGPLEAAFPGNVFPTGTIHEFISQESSSAASTNGFIAGLLGLLTQRGGYCLWVSHRRSLFPHGLKYFGLAPDRLIFVDVPRKKDILWVLEQGLKCPALTAVVGELQELSFTESQRLQLAVERSKVTGFLHRCQPRQQHALACATRWKITPRQSELEEGMPGLGHPSWRVELLKVRNGRPGNWLFAWENGRFRHLPSYQIPTIRPGISTGSQRYA</sequence>
<dbReference type="SUPFAM" id="SSF52540">
    <property type="entry name" value="P-loop containing nucleoside triphosphate hydrolases"/>
    <property type="match status" value="1"/>
</dbReference>